<comment type="caution">
    <text evidence="4">The sequence shown here is derived from an EMBL/GenBank/DDBJ whole genome shotgun (WGS) entry which is preliminary data.</text>
</comment>
<feature type="transmembrane region" description="Helical" evidence="2">
    <location>
        <begin position="37"/>
        <end position="55"/>
    </location>
</feature>
<gene>
    <name evidence="4" type="ORF">DPX16_1571</name>
</gene>
<dbReference type="Pfam" id="PF16680">
    <property type="entry name" value="Ig_4"/>
    <property type="match status" value="1"/>
</dbReference>
<dbReference type="Proteomes" id="UP000281406">
    <property type="component" value="Unassembled WGS sequence"/>
</dbReference>
<dbReference type="InterPro" id="IPR013783">
    <property type="entry name" value="Ig-like_fold"/>
</dbReference>
<dbReference type="Gene3D" id="2.60.40.10">
    <property type="entry name" value="Immunoglobulins"/>
    <property type="match status" value="1"/>
</dbReference>
<evidence type="ECO:0000256" key="1">
    <source>
        <dbReference type="SAM" id="MobiDB-lite"/>
    </source>
</evidence>
<dbReference type="AlphaFoldDB" id="A0A3N0Z8B6"/>
<dbReference type="OrthoDB" id="9947847at2759"/>
<feature type="domain" description="CD3 gamma/delta subunit Ig-like" evidence="3">
    <location>
        <begin position="69"/>
        <end position="143"/>
    </location>
</feature>
<reference evidence="4 5" key="1">
    <citation type="submission" date="2018-10" db="EMBL/GenBank/DDBJ databases">
        <title>Genome assembly for a Yunnan-Guizhou Plateau 3E fish, Anabarilius grahami (Regan), and its evolutionary and genetic applications.</title>
        <authorList>
            <person name="Jiang W."/>
        </authorList>
    </citation>
    <scope>NUCLEOTIDE SEQUENCE [LARGE SCALE GENOMIC DNA]</scope>
    <source>
        <strain evidence="4">AG-KIZ</strain>
        <tissue evidence="4">Muscle</tissue>
    </source>
</reference>
<organism evidence="4 5">
    <name type="scientific">Anabarilius grahami</name>
    <name type="common">Kanglang fish</name>
    <name type="synonym">Barilius grahami</name>
    <dbReference type="NCBI Taxonomy" id="495550"/>
    <lineage>
        <taxon>Eukaryota</taxon>
        <taxon>Metazoa</taxon>
        <taxon>Chordata</taxon>
        <taxon>Craniata</taxon>
        <taxon>Vertebrata</taxon>
        <taxon>Euteleostomi</taxon>
        <taxon>Actinopterygii</taxon>
        <taxon>Neopterygii</taxon>
        <taxon>Teleostei</taxon>
        <taxon>Ostariophysi</taxon>
        <taxon>Cypriniformes</taxon>
        <taxon>Xenocyprididae</taxon>
        <taxon>Xenocypridinae</taxon>
        <taxon>Xenocypridinae incertae sedis</taxon>
        <taxon>Anabarilius</taxon>
    </lineage>
</organism>
<dbReference type="InterPro" id="IPR032052">
    <property type="entry name" value="Ig_4"/>
</dbReference>
<evidence type="ECO:0000256" key="2">
    <source>
        <dbReference type="SAM" id="Phobius"/>
    </source>
</evidence>
<name>A0A3N0Z8B6_ANAGA</name>
<proteinExistence type="predicted"/>
<evidence type="ECO:0000313" key="4">
    <source>
        <dbReference type="EMBL" id="ROL54685.1"/>
    </source>
</evidence>
<dbReference type="EMBL" id="RJVU01006538">
    <property type="protein sequence ID" value="ROL54685.1"/>
    <property type="molecule type" value="Genomic_DNA"/>
</dbReference>
<protein>
    <submittedName>
        <fullName evidence="4">T-cell surface glycoprotein CD3 epsilon chain</fullName>
    </submittedName>
</protein>
<accession>A0A3N0Z8B6</accession>
<evidence type="ECO:0000313" key="5">
    <source>
        <dbReference type="Proteomes" id="UP000281406"/>
    </source>
</evidence>
<keyword evidence="2" id="KW-0812">Transmembrane</keyword>
<keyword evidence="2" id="KW-1133">Transmembrane helix</keyword>
<keyword evidence="5" id="KW-1185">Reference proteome</keyword>
<keyword evidence="2" id="KW-0472">Membrane</keyword>
<feature type="region of interest" description="Disordered" evidence="1">
    <location>
        <begin position="158"/>
        <end position="188"/>
    </location>
</feature>
<evidence type="ECO:0000259" key="3">
    <source>
        <dbReference type="Pfam" id="PF16680"/>
    </source>
</evidence>
<sequence>MKASRRRTRAFEVSSSCRRSTETLRDQNSIRHQDSKASAAMILTGFVFLMLTAALSPAEGQEIKEITANSVILTCSGSETDKWYKNKETTPTKTSDIYEVTAKNGIVEGEFMCEYKDTEHTPEKDVKHLFYLSVKVCENCYELSGFLATGVIMAPKSRTAGAPPPPNPDYERLNHNTRSTDLYAGLNK</sequence>